<dbReference type="InterPro" id="IPR011047">
    <property type="entry name" value="Quinoprotein_ADH-like_sf"/>
</dbReference>
<dbReference type="AlphaFoldDB" id="A0A6L9UG74"/>
<dbReference type="Gene3D" id="3.40.50.1460">
    <property type="match status" value="1"/>
</dbReference>
<feature type="domain" description="Peptidase C14 caspase" evidence="4">
    <location>
        <begin position="933"/>
        <end position="1165"/>
    </location>
</feature>
<accession>A0A6L9UG74</accession>
<sequence>MTGACRVFIVIFYFMFGAAAVYSQTSDGPLQHFDLTNDTDYLGGDIKANLDGTSSRDLSVSDCASYCYATSQCVGFTYNENVHVCLPKGAIGLGRPFRGAISGVRRDLASAILPDQSKNDFSSFLLKSRCDENRAAVKDFANAAKVIFADTVLTIKQPASIQYVAPATPDRLPVFLVFSFDQPVRFRGAGFYVLSPQAAGAFGTKFELGKTRVVIPLYAKGRSEHGDFSFVPLTLAPLQIKVSVLGQNGCKEQTIAIDNRRFETPTPSPPKIFVYDQYSAGNPSASFQSPAGDRYIDVYPSFFRIKSTRTGALIAEVAASKPNFSPTGRFVTAVFEDGVHIIDAVDGAGVGYGGQNTGWDLGDSFVVADSAVWGSGQISQPLVESDPSNKVDNHIIAVGWSCHACSIVDTVAYKLDLENNYLISVEQENQDGGGAVSLTTGSHSKSQMDAIQAIHVGAGIVPATLPKRWETRSPLQFTNLSALDYDNSESLSASQAYIAKHFMVTAIVRSPSPDADPMVSVSKIDSGIVGRLIARIGHQYGVKFAIGVEPEYTADALKLSDFRDQHGDQLYQHPFLDRYLFLKDGCTDSKEQVSGREIVSVDNLSEWKFSSPSQTIRLLGIACQYGTSGGSTTVEAIQYGEGSGTVRFVKFDIPSEEYEYGPGGCNGDCGFSAQLVDDRFVVMLSPGSAKIDLYDLADGKLRRFLAYHGKQMVKVLLTQDHSRLLQVNSDGTFALYATNFDQNEGQDIQTRSSLSIGGAEEVSASIKLLGHFDNDELVVWSPDGYFDSTYEGLQQIFLKFDGMDDQFTFDQFSSSFRKMGLFEHEMTGQGVPDPPAQYRIPPIITMKASSEDRDIKLTVDQLGGGKAKEIWVYQDGKRTDRLPFGDSNQHWSGSIRRGDGVSWIAAVAVDENGLTSTPQNYYAGQDTRKRDAIVLALGVNKYSDPNLPSLQFGEGDASRFSQALSSGDATNYRSVQIVKFDEPEVSGASLIAKVRQISGAANLQTDLIFYFSGHGLTDENGRLYLGLSDSRADDLSHTAVSWTDIAAAIESSKGRSLILLDTCHSGEAAQSLFSTNDSVADTLLGSGDGGVTILAASKGRENSFEAADEGGGLFTTALLKALGGRSKMGTQKDAMLEISEFYRKVKGYVTTRTDGRQTPWLATSRAVGEFSIL</sequence>
<proteinExistence type="predicted"/>
<dbReference type="PANTHER" id="PTHR22576">
    <property type="entry name" value="MUCOSA ASSOCIATED LYMPHOID TISSUE LYMPHOMA TRANSLOCATION PROTEIN 1/PARACASPASE"/>
    <property type="match status" value="1"/>
</dbReference>
<dbReference type="Pfam" id="PF00656">
    <property type="entry name" value="Peptidase_C14"/>
    <property type="match status" value="1"/>
</dbReference>
<keyword evidence="1" id="KW-0677">Repeat</keyword>
<organism evidence="5 6">
    <name type="scientific">Rhizobium lusitanum</name>
    <dbReference type="NCBI Taxonomy" id="293958"/>
    <lineage>
        <taxon>Bacteria</taxon>
        <taxon>Pseudomonadati</taxon>
        <taxon>Pseudomonadota</taxon>
        <taxon>Alphaproteobacteria</taxon>
        <taxon>Hyphomicrobiales</taxon>
        <taxon>Rhizobiaceae</taxon>
        <taxon>Rhizobium/Agrobacterium group</taxon>
        <taxon>Rhizobium</taxon>
    </lineage>
</organism>
<evidence type="ECO:0000256" key="1">
    <source>
        <dbReference type="ARBA" id="ARBA00022737"/>
    </source>
</evidence>
<dbReference type="InterPro" id="IPR000177">
    <property type="entry name" value="Apple"/>
</dbReference>
<dbReference type="Proteomes" id="UP000483035">
    <property type="component" value="Unassembled WGS sequence"/>
</dbReference>
<dbReference type="PANTHER" id="PTHR22576:SF37">
    <property type="entry name" value="MUCOSA-ASSOCIATED LYMPHOID TISSUE LYMPHOMA TRANSLOCATION PROTEIN 1"/>
    <property type="match status" value="1"/>
</dbReference>
<dbReference type="SUPFAM" id="SSF52129">
    <property type="entry name" value="Caspase-like"/>
    <property type="match status" value="1"/>
</dbReference>
<protein>
    <recommendedName>
        <fullName evidence="4">Peptidase C14 caspase domain-containing protein</fullName>
    </recommendedName>
</protein>
<feature type="chain" id="PRO_5027094122" description="Peptidase C14 caspase domain-containing protein" evidence="3">
    <location>
        <begin position="20"/>
        <end position="1173"/>
    </location>
</feature>
<evidence type="ECO:0000313" key="6">
    <source>
        <dbReference type="Proteomes" id="UP000483035"/>
    </source>
</evidence>
<evidence type="ECO:0000256" key="3">
    <source>
        <dbReference type="SAM" id="SignalP"/>
    </source>
</evidence>
<feature type="signal peptide" evidence="3">
    <location>
        <begin position="1"/>
        <end position="19"/>
    </location>
</feature>
<evidence type="ECO:0000259" key="4">
    <source>
        <dbReference type="Pfam" id="PF00656"/>
    </source>
</evidence>
<dbReference type="Gene3D" id="3.50.4.10">
    <property type="entry name" value="Hepatocyte Growth Factor"/>
    <property type="match status" value="1"/>
</dbReference>
<keyword evidence="3" id="KW-0732">Signal</keyword>
<dbReference type="RefSeq" id="WP_163993455.1">
    <property type="nucleotide sequence ID" value="NZ_WUEY01000028.1"/>
</dbReference>
<dbReference type="InterPro" id="IPR029030">
    <property type="entry name" value="Caspase-like_dom_sf"/>
</dbReference>
<comment type="caution">
    <text evidence="5">The sequence shown here is derived from an EMBL/GenBank/DDBJ whole genome shotgun (WGS) entry which is preliminary data.</text>
</comment>
<dbReference type="CDD" id="cd01100">
    <property type="entry name" value="APPLE_Factor_XI_like"/>
    <property type="match status" value="1"/>
</dbReference>
<evidence type="ECO:0000256" key="2">
    <source>
        <dbReference type="ARBA" id="ARBA00023157"/>
    </source>
</evidence>
<keyword evidence="2" id="KW-1015">Disulfide bond</keyword>
<evidence type="ECO:0000313" key="5">
    <source>
        <dbReference type="EMBL" id="NEI74321.1"/>
    </source>
</evidence>
<dbReference type="GO" id="GO:0006508">
    <property type="term" value="P:proteolysis"/>
    <property type="evidence" value="ECO:0007669"/>
    <property type="project" value="InterPro"/>
</dbReference>
<dbReference type="SUPFAM" id="SSF50998">
    <property type="entry name" value="Quinoprotein alcohol dehydrogenase-like"/>
    <property type="match status" value="1"/>
</dbReference>
<dbReference type="EMBL" id="WUEY01000028">
    <property type="protein sequence ID" value="NEI74321.1"/>
    <property type="molecule type" value="Genomic_DNA"/>
</dbReference>
<dbReference type="InterPro" id="IPR011600">
    <property type="entry name" value="Pept_C14_caspase"/>
</dbReference>
<reference evidence="5 6" key="1">
    <citation type="submission" date="2019-12" db="EMBL/GenBank/DDBJ databases">
        <title>Rhizobium genotypes associated with high levels of biological nitrogen fixation by grain legumes in a temperate-maritime cropping system.</title>
        <authorList>
            <person name="Maluk M."/>
            <person name="Francesc Ferrando Molina F."/>
            <person name="Lopez Del Egido L."/>
            <person name="Lafos M."/>
            <person name="Langarica-Fuentes A."/>
            <person name="Gebre Yohannes G."/>
            <person name="Young M.W."/>
            <person name="Martin P."/>
            <person name="Gantlett R."/>
            <person name="Kenicer G."/>
            <person name="Hawes C."/>
            <person name="Begg G.S."/>
            <person name="Quilliam R.S."/>
            <person name="Squire G.R."/>
            <person name="Poole P.S."/>
            <person name="Young P.W."/>
            <person name="Iannetta P.M."/>
            <person name="James E.K."/>
        </authorList>
    </citation>
    <scope>NUCLEOTIDE SEQUENCE [LARGE SCALE GENOMIC DNA]</scope>
    <source>
        <strain evidence="5 6">JHI1118</strain>
    </source>
</reference>
<dbReference type="InterPro" id="IPR052039">
    <property type="entry name" value="Caspase-related_regulators"/>
</dbReference>
<dbReference type="GO" id="GO:0005576">
    <property type="term" value="C:extracellular region"/>
    <property type="evidence" value="ECO:0007669"/>
    <property type="project" value="InterPro"/>
</dbReference>
<dbReference type="GO" id="GO:0004197">
    <property type="term" value="F:cysteine-type endopeptidase activity"/>
    <property type="evidence" value="ECO:0007669"/>
    <property type="project" value="InterPro"/>
</dbReference>
<name>A0A6L9UG74_9HYPH</name>
<gene>
    <name evidence="5" type="ORF">GR212_32720</name>
</gene>